<evidence type="ECO:0000256" key="1">
    <source>
        <dbReference type="ARBA" id="ARBA00006525"/>
    </source>
</evidence>
<reference evidence="4 5" key="1">
    <citation type="journal article" date="2007" name="Proc. Natl. Acad. Sci. U.S.A.">
        <title>Characterization of a marine gammaproteobacterium capable of aerobic anoxygenic photosynthesis.</title>
        <authorList>
            <person name="Fuchs B.M."/>
            <person name="Spring S."/>
            <person name="Teeling H."/>
            <person name="Quast C."/>
            <person name="Wulf J."/>
            <person name="Schattenhofer M."/>
            <person name="Yan S."/>
            <person name="Ferriera S."/>
            <person name="Johnson J."/>
            <person name="Glockner F.O."/>
            <person name="Amann R."/>
        </authorList>
    </citation>
    <scope>NUCLEOTIDE SEQUENCE [LARGE SCALE GENOMIC DNA]</scope>
    <source>
        <strain evidence="4">KT71</strain>
    </source>
</reference>
<name>A4A932_9GAMM</name>
<dbReference type="RefSeq" id="WP_008293350.1">
    <property type="nucleotide sequence ID" value="NZ_CM002299.1"/>
</dbReference>
<evidence type="ECO:0000259" key="2">
    <source>
        <dbReference type="Pfam" id="PF02481"/>
    </source>
</evidence>
<sequence>MDDMTREQFQILLSWSGARIQGLGGLLREYSSPDLLFSADWQSEPVKEQLSTLPNATQSMLLRARKNWPRRNPRGYSSGSDPGGSQAFIPLGAEEYPDALYAIPDPPPWLFCQGDPACLAQPAVAIVGSRRASHGGLRAAREIAGRLAAAGYTISSGLALGIDAAAHRGALETGRTVAVLASGLEQASPLRHRALAAEIAASGCVVSELPGPVPPSKHQFPRRNRIISGLTQATIIVEAALPSGSLHTAAAALEQGREVYTLPWSIFHEQGAGCRRLIRDGATPITAMDDLSALFPGVAPVAAPEEIAPTGPAARILRLLGDDGLSLRALHDAMDMSVPDLLALLSDLEVQGWLSSIDGRYCRNDCKPCQRQTSC</sequence>
<dbReference type="OrthoDB" id="9785707at2"/>
<dbReference type="Pfam" id="PF17782">
    <property type="entry name" value="WHD_DprA"/>
    <property type="match status" value="1"/>
</dbReference>
<dbReference type="eggNOG" id="COG0758">
    <property type="taxonomic scope" value="Bacteria"/>
</dbReference>
<evidence type="ECO:0000313" key="4">
    <source>
        <dbReference type="EMBL" id="EAQ97574.1"/>
    </source>
</evidence>
<dbReference type="Gene3D" id="3.40.50.450">
    <property type="match status" value="1"/>
</dbReference>
<evidence type="ECO:0000313" key="5">
    <source>
        <dbReference type="Proteomes" id="UP000019205"/>
    </source>
</evidence>
<evidence type="ECO:0000259" key="3">
    <source>
        <dbReference type="Pfam" id="PF17782"/>
    </source>
</evidence>
<protein>
    <submittedName>
        <fullName evidence="4">DNA protecting protein DprA</fullName>
    </submittedName>
</protein>
<dbReference type="GO" id="GO:0009294">
    <property type="term" value="P:DNA-mediated transformation"/>
    <property type="evidence" value="ECO:0007669"/>
    <property type="project" value="InterPro"/>
</dbReference>
<feature type="domain" description="DprA winged helix" evidence="3">
    <location>
        <begin position="302"/>
        <end position="359"/>
    </location>
</feature>
<dbReference type="NCBIfam" id="TIGR00732">
    <property type="entry name" value="dprA"/>
    <property type="match status" value="1"/>
</dbReference>
<dbReference type="SUPFAM" id="SSF102405">
    <property type="entry name" value="MCP/YpsA-like"/>
    <property type="match status" value="1"/>
</dbReference>
<dbReference type="PANTHER" id="PTHR43022">
    <property type="entry name" value="PROTEIN SMF"/>
    <property type="match status" value="1"/>
</dbReference>
<dbReference type="PANTHER" id="PTHR43022:SF1">
    <property type="entry name" value="PROTEIN SMF"/>
    <property type="match status" value="1"/>
</dbReference>
<feature type="domain" description="Smf/DprA SLOG" evidence="2">
    <location>
        <begin position="89"/>
        <end position="293"/>
    </location>
</feature>
<dbReference type="InterPro" id="IPR057666">
    <property type="entry name" value="DrpA_SLOG"/>
</dbReference>
<organism evidence="4 5">
    <name type="scientific">Congregibacter litoralis KT71</name>
    <dbReference type="NCBI Taxonomy" id="314285"/>
    <lineage>
        <taxon>Bacteria</taxon>
        <taxon>Pseudomonadati</taxon>
        <taxon>Pseudomonadota</taxon>
        <taxon>Gammaproteobacteria</taxon>
        <taxon>Cellvibrionales</taxon>
        <taxon>Halieaceae</taxon>
        <taxon>Congregibacter</taxon>
    </lineage>
</organism>
<accession>A4A932</accession>
<reference evidence="4 5" key="2">
    <citation type="journal article" date="2009" name="PLoS ONE">
        <title>The photosynthetic apparatus and its regulation in the aerobic gammaproteobacterium Congregibacter litoralis gen. nov., sp. nov.</title>
        <authorList>
            <person name="Spring S."/>
            <person name="Lunsdorf H."/>
            <person name="Fuchs B.M."/>
            <person name="Tindall B.J."/>
        </authorList>
    </citation>
    <scope>NUCLEOTIDE SEQUENCE [LARGE SCALE GENOMIC DNA]</scope>
    <source>
        <strain evidence="4">KT71</strain>
    </source>
</reference>
<dbReference type="InterPro" id="IPR041614">
    <property type="entry name" value="DprA_WH"/>
</dbReference>
<comment type="caution">
    <text evidence="4">The sequence shown here is derived from an EMBL/GenBank/DDBJ whole genome shotgun (WGS) entry which is preliminary data.</text>
</comment>
<dbReference type="InterPro" id="IPR003488">
    <property type="entry name" value="DprA"/>
</dbReference>
<dbReference type="Proteomes" id="UP000019205">
    <property type="component" value="Chromosome"/>
</dbReference>
<proteinExistence type="inferred from homology"/>
<dbReference type="AlphaFoldDB" id="A4A932"/>
<comment type="similarity">
    <text evidence="1">Belongs to the DprA/Smf family.</text>
</comment>
<keyword evidence="5" id="KW-1185">Reference proteome</keyword>
<dbReference type="Pfam" id="PF02481">
    <property type="entry name" value="DNA_processg_A"/>
    <property type="match status" value="1"/>
</dbReference>
<dbReference type="STRING" id="314285.KT71_04675"/>
<dbReference type="EMBL" id="AAOA02000002">
    <property type="protein sequence ID" value="EAQ97574.1"/>
    <property type="molecule type" value="Genomic_DNA"/>
</dbReference>
<dbReference type="HOGENOM" id="CLU_029601_1_1_6"/>
<gene>
    <name evidence="4" type="ORF">KT71_04675</name>
</gene>